<accession>A0A9W9A683</accession>
<dbReference type="EMBL" id="JANVFS010000022">
    <property type="protein sequence ID" value="KAJ4475375.1"/>
    <property type="molecule type" value="Genomic_DNA"/>
</dbReference>
<protein>
    <submittedName>
        <fullName evidence="3">Uncharacterized protein</fullName>
    </submittedName>
</protein>
<evidence type="ECO:0000256" key="2">
    <source>
        <dbReference type="SAM" id="MobiDB-lite"/>
    </source>
</evidence>
<evidence type="ECO:0000313" key="4">
    <source>
        <dbReference type="Proteomes" id="UP001150238"/>
    </source>
</evidence>
<reference evidence="3" key="2">
    <citation type="journal article" date="2023" name="Proc. Natl. Acad. Sci. U.S.A.">
        <title>A global phylogenomic analysis of the shiitake genus Lentinula.</title>
        <authorList>
            <person name="Sierra-Patev S."/>
            <person name="Min B."/>
            <person name="Naranjo-Ortiz M."/>
            <person name="Looney B."/>
            <person name="Konkel Z."/>
            <person name="Slot J.C."/>
            <person name="Sakamoto Y."/>
            <person name="Steenwyk J.L."/>
            <person name="Rokas A."/>
            <person name="Carro J."/>
            <person name="Camarero S."/>
            <person name="Ferreira P."/>
            <person name="Molpeceres G."/>
            <person name="Ruiz-Duenas F.J."/>
            <person name="Serrano A."/>
            <person name="Henrissat B."/>
            <person name="Drula E."/>
            <person name="Hughes K.W."/>
            <person name="Mata J.L."/>
            <person name="Ishikawa N.K."/>
            <person name="Vargas-Isla R."/>
            <person name="Ushijima S."/>
            <person name="Smith C.A."/>
            <person name="Donoghue J."/>
            <person name="Ahrendt S."/>
            <person name="Andreopoulos W."/>
            <person name="He G."/>
            <person name="LaButti K."/>
            <person name="Lipzen A."/>
            <person name="Ng V."/>
            <person name="Riley R."/>
            <person name="Sandor L."/>
            <person name="Barry K."/>
            <person name="Martinez A.T."/>
            <person name="Xiao Y."/>
            <person name="Gibbons J.G."/>
            <person name="Terashima K."/>
            <person name="Grigoriev I.V."/>
            <person name="Hibbett D."/>
        </authorList>
    </citation>
    <scope>NUCLEOTIDE SEQUENCE</scope>
    <source>
        <strain evidence="3">Sp2 HRB7682 ss15</strain>
    </source>
</reference>
<feature type="region of interest" description="Disordered" evidence="2">
    <location>
        <begin position="128"/>
        <end position="162"/>
    </location>
</feature>
<evidence type="ECO:0000313" key="3">
    <source>
        <dbReference type="EMBL" id="KAJ4475375.1"/>
    </source>
</evidence>
<name>A0A9W9A683_9AGAR</name>
<dbReference type="Proteomes" id="UP001150238">
    <property type="component" value="Unassembled WGS sequence"/>
</dbReference>
<evidence type="ECO:0000256" key="1">
    <source>
        <dbReference type="SAM" id="Coils"/>
    </source>
</evidence>
<keyword evidence="1" id="KW-0175">Coiled coil</keyword>
<organism evidence="3 4">
    <name type="scientific">Lentinula lateritia</name>
    <dbReference type="NCBI Taxonomy" id="40482"/>
    <lineage>
        <taxon>Eukaryota</taxon>
        <taxon>Fungi</taxon>
        <taxon>Dikarya</taxon>
        <taxon>Basidiomycota</taxon>
        <taxon>Agaricomycotina</taxon>
        <taxon>Agaricomycetes</taxon>
        <taxon>Agaricomycetidae</taxon>
        <taxon>Agaricales</taxon>
        <taxon>Marasmiineae</taxon>
        <taxon>Omphalotaceae</taxon>
        <taxon>Lentinula</taxon>
    </lineage>
</organism>
<feature type="compositionally biased region" description="Basic residues" evidence="2">
    <location>
        <begin position="150"/>
        <end position="162"/>
    </location>
</feature>
<sequence>MALGRKRQCQLDKAERARNAKAALNAIPNTISISSDGDSDILICHWDGSVNHVVSSESEDDSEYINNCWESGSDWDNNKILEDNAMKVIEKLSELAGERERQIEHWRKEAAVELEHLEKELPYDEISKGVGKKRWKSAEKHLNTGVHTRSSVRTKQRHKQQA</sequence>
<proteinExistence type="predicted"/>
<reference evidence="3" key="1">
    <citation type="submission" date="2022-08" db="EMBL/GenBank/DDBJ databases">
        <authorList>
            <consortium name="DOE Joint Genome Institute"/>
            <person name="Min B."/>
            <person name="Riley R."/>
            <person name="Sierra-Patev S."/>
            <person name="Naranjo-Ortiz M."/>
            <person name="Looney B."/>
            <person name="Konkel Z."/>
            <person name="Slot J.C."/>
            <person name="Sakamoto Y."/>
            <person name="Steenwyk J.L."/>
            <person name="Rokas A."/>
            <person name="Carro J."/>
            <person name="Camarero S."/>
            <person name="Ferreira P."/>
            <person name="Molpeceres G."/>
            <person name="Ruiz-Duenas F.J."/>
            <person name="Serrano A."/>
            <person name="Henrissat B."/>
            <person name="Drula E."/>
            <person name="Hughes K.W."/>
            <person name="Mata J.L."/>
            <person name="Ishikawa N.K."/>
            <person name="Vargas-Isla R."/>
            <person name="Ushijima S."/>
            <person name="Smith C.A."/>
            <person name="Ahrendt S."/>
            <person name="Andreopoulos W."/>
            <person name="He G."/>
            <person name="Labutti K."/>
            <person name="Lipzen A."/>
            <person name="Ng V."/>
            <person name="Sandor L."/>
            <person name="Barry K."/>
            <person name="Martinez A.T."/>
            <person name="Xiao Y."/>
            <person name="Gibbons J.G."/>
            <person name="Terashima K."/>
            <person name="Hibbett D.S."/>
            <person name="Grigoriev I.V."/>
        </authorList>
    </citation>
    <scope>NUCLEOTIDE SEQUENCE</scope>
    <source>
        <strain evidence="3">Sp2 HRB7682 ss15</strain>
    </source>
</reference>
<feature type="coiled-coil region" evidence="1">
    <location>
        <begin position="78"/>
        <end position="109"/>
    </location>
</feature>
<comment type="caution">
    <text evidence="3">The sequence shown here is derived from an EMBL/GenBank/DDBJ whole genome shotgun (WGS) entry which is preliminary data.</text>
</comment>
<dbReference type="AlphaFoldDB" id="A0A9W9A683"/>
<gene>
    <name evidence="3" type="ORF">C8J55DRAFT_562351</name>
</gene>